<gene>
    <name evidence="10" type="ORF">GCM10022231_03330</name>
</gene>
<evidence type="ECO:0000256" key="7">
    <source>
        <dbReference type="RuleBase" id="RU363032"/>
    </source>
</evidence>
<keyword evidence="11" id="KW-1185">Reference proteome</keyword>
<accession>A0ABP7NKH5</accession>
<feature type="transmembrane region" description="Helical" evidence="7">
    <location>
        <begin position="151"/>
        <end position="171"/>
    </location>
</feature>
<evidence type="ECO:0000259" key="9">
    <source>
        <dbReference type="PROSITE" id="PS50928"/>
    </source>
</evidence>
<dbReference type="CDD" id="cd06261">
    <property type="entry name" value="TM_PBP2"/>
    <property type="match status" value="1"/>
</dbReference>
<comment type="similarity">
    <text evidence="7">Belongs to the binding-protein-dependent transport system permease family.</text>
</comment>
<keyword evidence="4 7" id="KW-0812">Transmembrane</keyword>
<evidence type="ECO:0000313" key="11">
    <source>
        <dbReference type="Proteomes" id="UP001418444"/>
    </source>
</evidence>
<evidence type="ECO:0000313" key="10">
    <source>
        <dbReference type="EMBL" id="GAA3949198.1"/>
    </source>
</evidence>
<dbReference type="SUPFAM" id="SSF161098">
    <property type="entry name" value="MetI-like"/>
    <property type="match status" value="1"/>
</dbReference>
<feature type="domain" description="ABC transmembrane type-1" evidence="9">
    <location>
        <begin position="113"/>
        <end position="293"/>
    </location>
</feature>
<reference evidence="11" key="1">
    <citation type="journal article" date="2019" name="Int. J. Syst. Evol. Microbiol.">
        <title>The Global Catalogue of Microorganisms (GCM) 10K type strain sequencing project: providing services to taxonomists for standard genome sequencing and annotation.</title>
        <authorList>
            <consortium name="The Broad Institute Genomics Platform"/>
            <consortium name="The Broad Institute Genome Sequencing Center for Infectious Disease"/>
            <person name="Wu L."/>
            <person name="Ma J."/>
        </authorList>
    </citation>
    <scope>NUCLEOTIDE SEQUENCE [LARGE SCALE GENOMIC DNA]</scope>
    <source>
        <strain evidence="11">JCM 16923</strain>
    </source>
</reference>
<comment type="subcellular location">
    <subcellularLocation>
        <location evidence="1 7">Cell membrane</location>
        <topology evidence="1 7">Multi-pass membrane protein</topology>
    </subcellularLocation>
</comment>
<name>A0ABP7NKH5_9ACTN</name>
<feature type="transmembrane region" description="Helical" evidence="7">
    <location>
        <begin position="272"/>
        <end position="293"/>
    </location>
</feature>
<sequence>MTETATAEKTVVPGELTDPASTERAFESASSFTGRLGHRVSNTAARVRDFGPGGLAGAVLLPAIPIVLFIIAWHLLTTNGVVAWLRFDRMPTPAAVWDHFTGLLGSQAYYEDLFASLQRIILGFLLAAVVGITLGVLIGKSETARKTLRPSIEMIRPIPAIALVPLTILLFPSSEQGIVFITFFAAFFPVVVSTIHAIDSMPKVWEEAARTMGASQWTILRQVTLPGAMPGIFSGLSVAMGVAWICVVSAEMISGQFGIGYYTWQAYGLLDYAGVVVGMLSIGALGLLTAWIVERIGRRINNWLPRNKR</sequence>
<keyword evidence="5 7" id="KW-1133">Transmembrane helix</keyword>
<evidence type="ECO:0000256" key="5">
    <source>
        <dbReference type="ARBA" id="ARBA00022989"/>
    </source>
</evidence>
<evidence type="ECO:0000256" key="6">
    <source>
        <dbReference type="ARBA" id="ARBA00023136"/>
    </source>
</evidence>
<organism evidence="10 11">
    <name type="scientific">Gordonia caeni</name>
    <dbReference type="NCBI Taxonomy" id="1007097"/>
    <lineage>
        <taxon>Bacteria</taxon>
        <taxon>Bacillati</taxon>
        <taxon>Actinomycetota</taxon>
        <taxon>Actinomycetes</taxon>
        <taxon>Mycobacteriales</taxon>
        <taxon>Gordoniaceae</taxon>
        <taxon>Gordonia</taxon>
    </lineage>
</organism>
<feature type="transmembrane region" description="Helical" evidence="7">
    <location>
        <begin position="120"/>
        <end position="139"/>
    </location>
</feature>
<evidence type="ECO:0000256" key="1">
    <source>
        <dbReference type="ARBA" id="ARBA00004651"/>
    </source>
</evidence>
<evidence type="ECO:0000256" key="2">
    <source>
        <dbReference type="ARBA" id="ARBA00022448"/>
    </source>
</evidence>
<dbReference type="PANTHER" id="PTHR30151:SF0">
    <property type="entry name" value="ABC TRANSPORTER PERMEASE PROTEIN MJ0413-RELATED"/>
    <property type="match status" value="1"/>
</dbReference>
<comment type="caution">
    <text evidence="10">The sequence shown here is derived from an EMBL/GenBank/DDBJ whole genome shotgun (WGS) entry which is preliminary data.</text>
</comment>
<dbReference type="InterPro" id="IPR000515">
    <property type="entry name" value="MetI-like"/>
</dbReference>
<keyword evidence="3" id="KW-1003">Cell membrane</keyword>
<dbReference type="Pfam" id="PF00528">
    <property type="entry name" value="BPD_transp_1"/>
    <property type="match status" value="1"/>
</dbReference>
<dbReference type="EMBL" id="BAAAZW010000001">
    <property type="protein sequence ID" value="GAA3949198.1"/>
    <property type="molecule type" value="Genomic_DNA"/>
</dbReference>
<protein>
    <submittedName>
        <fullName evidence="10">ABC transporter permease</fullName>
    </submittedName>
</protein>
<keyword evidence="2 7" id="KW-0813">Transport</keyword>
<dbReference type="Proteomes" id="UP001418444">
    <property type="component" value="Unassembled WGS sequence"/>
</dbReference>
<evidence type="ECO:0000256" key="3">
    <source>
        <dbReference type="ARBA" id="ARBA00022475"/>
    </source>
</evidence>
<feature type="transmembrane region" description="Helical" evidence="7">
    <location>
        <begin position="231"/>
        <end position="252"/>
    </location>
</feature>
<evidence type="ECO:0000256" key="4">
    <source>
        <dbReference type="ARBA" id="ARBA00022692"/>
    </source>
</evidence>
<dbReference type="Gene3D" id="1.10.3720.10">
    <property type="entry name" value="MetI-like"/>
    <property type="match status" value="1"/>
</dbReference>
<evidence type="ECO:0000256" key="8">
    <source>
        <dbReference type="SAM" id="MobiDB-lite"/>
    </source>
</evidence>
<feature type="transmembrane region" description="Helical" evidence="7">
    <location>
        <begin position="177"/>
        <end position="198"/>
    </location>
</feature>
<keyword evidence="6 7" id="KW-0472">Membrane</keyword>
<dbReference type="InterPro" id="IPR035906">
    <property type="entry name" value="MetI-like_sf"/>
</dbReference>
<feature type="transmembrane region" description="Helical" evidence="7">
    <location>
        <begin position="55"/>
        <end position="76"/>
    </location>
</feature>
<dbReference type="PANTHER" id="PTHR30151">
    <property type="entry name" value="ALKANE SULFONATE ABC TRANSPORTER-RELATED, MEMBRANE SUBUNIT"/>
    <property type="match status" value="1"/>
</dbReference>
<feature type="region of interest" description="Disordered" evidence="8">
    <location>
        <begin position="1"/>
        <end position="22"/>
    </location>
</feature>
<dbReference type="PROSITE" id="PS50928">
    <property type="entry name" value="ABC_TM1"/>
    <property type="match status" value="1"/>
</dbReference>
<proteinExistence type="inferred from homology"/>